<feature type="transmembrane region" description="Helical" evidence="6">
    <location>
        <begin position="195"/>
        <end position="213"/>
    </location>
</feature>
<dbReference type="PANTHER" id="PTHR12677">
    <property type="entry name" value="GOLGI APPARATUS MEMBRANE PROTEIN TVP38-RELATED"/>
    <property type="match status" value="1"/>
</dbReference>
<dbReference type="EMBL" id="JAHLFK010000049">
    <property type="protein sequence ID" value="MBU3830167.1"/>
    <property type="molecule type" value="Genomic_DNA"/>
</dbReference>
<evidence type="ECO:0000313" key="8">
    <source>
        <dbReference type="EMBL" id="MBU3830167.1"/>
    </source>
</evidence>
<feature type="transmembrane region" description="Helical" evidence="6">
    <location>
        <begin position="166"/>
        <end position="189"/>
    </location>
</feature>
<comment type="similarity">
    <text evidence="6">Belongs to the TVP38/TMEM64 family.</text>
</comment>
<reference evidence="8" key="1">
    <citation type="journal article" date="2021" name="PeerJ">
        <title>Extensive microbial diversity within the chicken gut microbiome revealed by metagenomics and culture.</title>
        <authorList>
            <person name="Gilroy R."/>
            <person name="Ravi A."/>
            <person name="Getino M."/>
            <person name="Pursley I."/>
            <person name="Horton D.L."/>
            <person name="Alikhan N.F."/>
            <person name="Baker D."/>
            <person name="Gharbi K."/>
            <person name="Hall N."/>
            <person name="Watson M."/>
            <person name="Adriaenssens E.M."/>
            <person name="Foster-Nyarko E."/>
            <person name="Jarju S."/>
            <person name="Secka A."/>
            <person name="Antonio M."/>
            <person name="Oren A."/>
            <person name="Chaudhuri R.R."/>
            <person name="La Ragione R."/>
            <person name="Hildebrand F."/>
            <person name="Pallen M.J."/>
        </authorList>
    </citation>
    <scope>NUCLEOTIDE SEQUENCE</scope>
    <source>
        <strain evidence="8">876</strain>
    </source>
</reference>
<gene>
    <name evidence="8" type="ORF">H9843_04665</name>
</gene>
<dbReference type="GO" id="GO:0005886">
    <property type="term" value="C:plasma membrane"/>
    <property type="evidence" value="ECO:0007669"/>
    <property type="project" value="UniProtKB-SubCell"/>
</dbReference>
<evidence type="ECO:0000313" key="9">
    <source>
        <dbReference type="Proteomes" id="UP000824180"/>
    </source>
</evidence>
<dbReference type="Pfam" id="PF09335">
    <property type="entry name" value="VTT_dom"/>
    <property type="match status" value="1"/>
</dbReference>
<dbReference type="AlphaFoldDB" id="A0A9E2KVA8"/>
<keyword evidence="2 6" id="KW-1003">Cell membrane</keyword>
<sequence length="222" mass="24423">MQLNRVQRALIKFGVVLVVALILIKLYYPELTLLIHPSPNHQQELISLVHQHALSNTLLLIITIALLCSIPFAPNSVVCIFTGVCFGPIIGFLINWCGNIIGNGFVAVMIRRSGISDQVRQKQAFAYLTQQRFPTLGLTIGFIVPVIPNLLVNCAANGLQVSNQKYLLAVSLGTLPIAFLYALGGNAIFTMSFKGIAIVVGLFVFLCLFYLSLKRLRARLQN</sequence>
<accession>A0A9E2KVA8</accession>
<dbReference type="InterPro" id="IPR032816">
    <property type="entry name" value="VTT_dom"/>
</dbReference>
<organism evidence="8 9">
    <name type="scientific">Candidatus Limosilactobacillus merdavium</name>
    <dbReference type="NCBI Taxonomy" id="2838651"/>
    <lineage>
        <taxon>Bacteria</taxon>
        <taxon>Bacillati</taxon>
        <taxon>Bacillota</taxon>
        <taxon>Bacilli</taxon>
        <taxon>Lactobacillales</taxon>
        <taxon>Lactobacillaceae</taxon>
        <taxon>Limosilactobacillus</taxon>
    </lineage>
</organism>
<comment type="caution">
    <text evidence="8">The sequence shown here is derived from an EMBL/GenBank/DDBJ whole genome shotgun (WGS) entry which is preliminary data.</text>
</comment>
<evidence type="ECO:0000256" key="5">
    <source>
        <dbReference type="ARBA" id="ARBA00023136"/>
    </source>
</evidence>
<feature type="transmembrane region" description="Helical" evidence="6">
    <location>
        <begin position="9"/>
        <end position="28"/>
    </location>
</feature>
<keyword evidence="4 6" id="KW-1133">Transmembrane helix</keyword>
<reference evidence="8" key="2">
    <citation type="submission" date="2021-04" db="EMBL/GenBank/DDBJ databases">
        <authorList>
            <person name="Gilroy R."/>
        </authorList>
    </citation>
    <scope>NUCLEOTIDE SEQUENCE</scope>
    <source>
        <strain evidence="8">876</strain>
    </source>
</reference>
<keyword evidence="3 6" id="KW-0812">Transmembrane</keyword>
<keyword evidence="5 6" id="KW-0472">Membrane</keyword>
<evidence type="ECO:0000256" key="4">
    <source>
        <dbReference type="ARBA" id="ARBA00022989"/>
    </source>
</evidence>
<feature type="transmembrane region" description="Helical" evidence="6">
    <location>
        <begin position="135"/>
        <end position="154"/>
    </location>
</feature>
<evidence type="ECO:0000256" key="1">
    <source>
        <dbReference type="ARBA" id="ARBA00004651"/>
    </source>
</evidence>
<proteinExistence type="inferred from homology"/>
<dbReference type="InterPro" id="IPR015414">
    <property type="entry name" value="TMEM64"/>
</dbReference>
<evidence type="ECO:0000256" key="6">
    <source>
        <dbReference type="RuleBase" id="RU366058"/>
    </source>
</evidence>
<dbReference type="PANTHER" id="PTHR12677:SF59">
    <property type="entry name" value="GOLGI APPARATUS MEMBRANE PROTEIN TVP38-RELATED"/>
    <property type="match status" value="1"/>
</dbReference>
<dbReference type="Proteomes" id="UP000824180">
    <property type="component" value="Unassembled WGS sequence"/>
</dbReference>
<comment type="subcellular location">
    <subcellularLocation>
        <location evidence="1 6">Cell membrane</location>
        <topology evidence="1 6">Multi-pass membrane protein</topology>
    </subcellularLocation>
</comment>
<evidence type="ECO:0000256" key="3">
    <source>
        <dbReference type="ARBA" id="ARBA00022692"/>
    </source>
</evidence>
<name>A0A9E2KVA8_9LACO</name>
<evidence type="ECO:0000256" key="2">
    <source>
        <dbReference type="ARBA" id="ARBA00022475"/>
    </source>
</evidence>
<evidence type="ECO:0000259" key="7">
    <source>
        <dbReference type="Pfam" id="PF09335"/>
    </source>
</evidence>
<protein>
    <recommendedName>
        <fullName evidence="6">TVP38/TMEM64 family membrane protein</fullName>
    </recommendedName>
</protein>
<feature type="transmembrane region" description="Helical" evidence="6">
    <location>
        <begin position="48"/>
        <end position="70"/>
    </location>
</feature>
<feature type="domain" description="VTT" evidence="7">
    <location>
        <begin position="74"/>
        <end position="185"/>
    </location>
</feature>